<dbReference type="OrthoDB" id="9839771at2"/>
<feature type="transmembrane region" description="Helical" evidence="3">
    <location>
        <begin position="12"/>
        <end position="34"/>
    </location>
</feature>
<comment type="caution">
    <text evidence="4">The sequence shown here is derived from an EMBL/GenBank/DDBJ whole genome shotgun (WGS) entry which is preliminary data.</text>
</comment>
<comment type="subcellular location">
    <subcellularLocation>
        <location evidence="1">Cell outer membrane</location>
    </subcellularLocation>
</comment>
<dbReference type="NCBIfam" id="TIGR02532">
    <property type="entry name" value="IV_pilin_GFxxxE"/>
    <property type="match status" value="1"/>
</dbReference>
<evidence type="ECO:0008006" key="6">
    <source>
        <dbReference type="Google" id="ProtNLM"/>
    </source>
</evidence>
<keyword evidence="3" id="KW-1133">Transmembrane helix</keyword>
<organism evidence="4 5">
    <name type="scientific">Kosmotoga arenicorallina S304</name>
    <dbReference type="NCBI Taxonomy" id="1453497"/>
    <lineage>
        <taxon>Bacteria</taxon>
        <taxon>Thermotogati</taxon>
        <taxon>Thermotogota</taxon>
        <taxon>Thermotogae</taxon>
        <taxon>Kosmotogales</taxon>
        <taxon>Kosmotogaceae</taxon>
        <taxon>Kosmotoga</taxon>
    </lineage>
</organism>
<keyword evidence="2" id="KW-0998">Cell outer membrane</keyword>
<protein>
    <recommendedName>
        <fullName evidence="6">N-terminal cleavage protein</fullName>
    </recommendedName>
</protein>
<keyword evidence="3" id="KW-0812">Transmembrane</keyword>
<dbReference type="AlphaFoldDB" id="A0A176K182"/>
<dbReference type="PATRIC" id="fig|1453497.3.peg.2008"/>
<dbReference type="STRING" id="1453497.AT15_10135"/>
<dbReference type="RefSeq" id="WP_068347438.1">
    <property type="nucleotide sequence ID" value="NZ_JFHK01000008.1"/>
</dbReference>
<dbReference type="GO" id="GO:0009279">
    <property type="term" value="C:cell outer membrane"/>
    <property type="evidence" value="ECO:0007669"/>
    <property type="project" value="UniProtKB-SubCell"/>
</dbReference>
<dbReference type="EMBL" id="JFHK01000008">
    <property type="protein sequence ID" value="OAA30633.1"/>
    <property type="molecule type" value="Genomic_DNA"/>
</dbReference>
<sequence>MERRRGFSLTEVLVAMAVSSIVLLSVVVVSNLSFKMSNQLKASMELDSEIVKLHTSIQNIISRQWTLVATISEISDLQAPSESSITLISNIPANNQTGWVTAVSTITYDSESRALIYILPKDDSGALINSIIANNIDSFSVSLIPDTDYIKYDATLTYYSPSSLPIAQKHTEGAVRFY</sequence>
<keyword evidence="3" id="KW-0472">Membrane</keyword>
<accession>A0A176K182</accession>
<evidence type="ECO:0000313" key="5">
    <source>
        <dbReference type="Proteomes" id="UP000077339"/>
    </source>
</evidence>
<proteinExistence type="predicted"/>
<evidence type="ECO:0000256" key="1">
    <source>
        <dbReference type="ARBA" id="ARBA00004442"/>
    </source>
</evidence>
<dbReference type="Pfam" id="PF07963">
    <property type="entry name" value="N_methyl"/>
    <property type="match status" value="1"/>
</dbReference>
<name>A0A176K182_9BACT</name>
<evidence type="ECO:0000256" key="2">
    <source>
        <dbReference type="ARBA" id="ARBA00023237"/>
    </source>
</evidence>
<reference evidence="4 5" key="1">
    <citation type="submission" date="2014-02" db="EMBL/GenBank/DDBJ databases">
        <title>Kosmotoga genome sequencing.</title>
        <authorList>
            <person name="Pollo S.M."/>
            <person name="Charchuk R."/>
            <person name="Nesbo C.L."/>
        </authorList>
    </citation>
    <scope>NUCLEOTIDE SEQUENCE [LARGE SCALE GENOMIC DNA]</scope>
    <source>
        <strain evidence="4 5">S304</strain>
    </source>
</reference>
<gene>
    <name evidence="4" type="ORF">AT15_10135</name>
</gene>
<evidence type="ECO:0000256" key="3">
    <source>
        <dbReference type="SAM" id="Phobius"/>
    </source>
</evidence>
<keyword evidence="5" id="KW-1185">Reference proteome</keyword>
<evidence type="ECO:0000313" key="4">
    <source>
        <dbReference type="EMBL" id="OAA30633.1"/>
    </source>
</evidence>
<dbReference type="InterPro" id="IPR012902">
    <property type="entry name" value="N_methyl_site"/>
</dbReference>
<dbReference type="Proteomes" id="UP000077339">
    <property type="component" value="Unassembled WGS sequence"/>
</dbReference>